<dbReference type="EMBL" id="FTNE01000028">
    <property type="protein sequence ID" value="SIR39306.1"/>
    <property type="molecule type" value="Genomic_DNA"/>
</dbReference>
<proteinExistence type="predicted"/>
<keyword evidence="1" id="KW-0732">Signal</keyword>
<feature type="signal peptide" evidence="1">
    <location>
        <begin position="1"/>
        <end position="26"/>
    </location>
</feature>
<dbReference type="OrthoDB" id="8456317at2"/>
<name>A0A8G2CN92_ACIRU</name>
<dbReference type="PROSITE" id="PS51257">
    <property type="entry name" value="PROKAR_LIPOPROTEIN"/>
    <property type="match status" value="1"/>
</dbReference>
<dbReference type="AlphaFoldDB" id="A0A8G2CN92"/>
<evidence type="ECO:0000313" key="3">
    <source>
        <dbReference type="Proteomes" id="UP000186308"/>
    </source>
</evidence>
<gene>
    <name evidence="2" type="ORF">SAMN05421828_12824</name>
</gene>
<keyword evidence="3" id="KW-1185">Reference proteome</keyword>
<sequence>MRQCAGVAVVLMALGLAGCSAPAPRAATGAATNAAPITLVGATIGGLQADFGRPALQRIDGSAQVWLYHSALCRLNLILYPGPNGAPQVRAAMPMPRGVSESSCVASLEQNRPS</sequence>
<comment type="caution">
    <text evidence="2">The sequence shown here is derived from an EMBL/GenBank/DDBJ whole genome shotgun (WGS) entry which is preliminary data.</text>
</comment>
<reference evidence="2 3" key="1">
    <citation type="submission" date="2017-01" db="EMBL/GenBank/DDBJ databases">
        <authorList>
            <person name="Varghese N."/>
            <person name="Submissions S."/>
        </authorList>
    </citation>
    <scope>NUCLEOTIDE SEQUENCE [LARGE SCALE GENOMIC DNA]</scope>
    <source>
        <strain evidence="2 3">ATCC 35905</strain>
    </source>
</reference>
<evidence type="ECO:0000256" key="1">
    <source>
        <dbReference type="SAM" id="SignalP"/>
    </source>
</evidence>
<organism evidence="2 3">
    <name type="scientific">Acidiphilium rubrum</name>
    <dbReference type="NCBI Taxonomy" id="526"/>
    <lineage>
        <taxon>Bacteria</taxon>
        <taxon>Pseudomonadati</taxon>
        <taxon>Pseudomonadota</taxon>
        <taxon>Alphaproteobacteria</taxon>
        <taxon>Acetobacterales</taxon>
        <taxon>Acidocellaceae</taxon>
        <taxon>Acidiphilium</taxon>
    </lineage>
</organism>
<dbReference type="RefSeq" id="WP_029313761.1">
    <property type="nucleotide sequence ID" value="NZ_FTNE01000028.1"/>
</dbReference>
<dbReference type="Proteomes" id="UP000186308">
    <property type="component" value="Unassembled WGS sequence"/>
</dbReference>
<protein>
    <submittedName>
        <fullName evidence="2">Uncharacterized protein</fullName>
    </submittedName>
</protein>
<accession>A0A8G2CN92</accession>
<feature type="chain" id="PRO_5034932382" evidence="1">
    <location>
        <begin position="27"/>
        <end position="114"/>
    </location>
</feature>
<evidence type="ECO:0000313" key="2">
    <source>
        <dbReference type="EMBL" id="SIR39306.1"/>
    </source>
</evidence>